<evidence type="ECO:0000313" key="2">
    <source>
        <dbReference type="Proteomes" id="UP000053477"/>
    </source>
</evidence>
<proteinExistence type="predicted"/>
<sequence length="316" mass="33951">MSCAVVVVAAPVLSMSSMRHVSRSLSTSSVVLTPDVQRRRSRRRPRWDCVLGSVRRVRTTAFEEHVASRTCRRGAAEGDTGDERFAVEGRGEVRCTGCTCRRLRVEEVFVVVDDNDNDANDASRSLTPSMENVVPTPDAFLLLLQVAAVVVARAGDGGLGSCFERGVLGGRAHDGACRVRQPSSSRSVGLVVALQKMREGGAMRVEATAVGVRVDGHGVRAVSLVGRREGVGVIVDDGEGVAYFHRAAALVEGARPTFLAGIDELRVVVRYAPTNDDQDTSSSCCSSWGEVLDGWTMVGQGVVCGGREREKFCWQK</sequence>
<dbReference type="Proteomes" id="UP000053477">
    <property type="component" value="Unassembled WGS sequence"/>
</dbReference>
<reference evidence="1 2" key="1">
    <citation type="submission" date="2015-04" db="EMBL/GenBank/DDBJ databases">
        <title>Complete genome sequence of Schizopora paradoxa KUC8140, a cosmopolitan wood degrader in East Asia.</title>
        <authorList>
            <consortium name="DOE Joint Genome Institute"/>
            <person name="Min B."/>
            <person name="Park H."/>
            <person name="Jang Y."/>
            <person name="Kim J.-J."/>
            <person name="Kim K.H."/>
            <person name="Pangilinan J."/>
            <person name="Lipzen A."/>
            <person name="Riley R."/>
            <person name="Grigoriev I.V."/>
            <person name="Spatafora J.W."/>
            <person name="Choi I.-G."/>
        </authorList>
    </citation>
    <scope>NUCLEOTIDE SEQUENCE [LARGE SCALE GENOMIC DNA]</scope>
    <source>
        <strain evidence="1 2">KUC8140</strain>
    </source>
</reference>
<organism evidence="1 2">
    <name type="scientific">Schizopora paradoxa</name>
    <dbReference type="NCBI Taxonomy" id="27342"/>
    <lineage>
        <taxon>Eukaryota</taxon>
        <taxon>Fungi</taxon>
        <taxon>Dikarya</taxon>
        <taxon>Basidiomycota</taxon>
        <taxon>Agaricomycotina</taxon>
        <taxon>Agaricomycetes</taxon>
        <taxon>Hymenochaetales</taxon>
        <taxon>Schizoporaceae</taxon>
        <taxon>Schizopora</taxon>
    </lineage>
</organism>
<evidence type="ECO:0000313" key="1">
    <source>
        <dbReference type="EMBL" id="KLO04050.1"/>
    </source>
</evidence>
<keyword evidence="2" id="KW-1185">Reference proteome</keyword>
<name>A0A0H2QWW5_9AGAM</name>
<dbReference type="EMBL" id="KQ086751">
    <property type="protein sequence ID" value="KLO04050.1"/>
    <property type="molecule type" value="Genomic_DNA"/>
</dbReference>
<dbReference type="InParanoid" id="A0A0H2QWW5"/>
<protein>
    <submittedName>
        <fullName evidence="1">Uncharacterized protein</fullName>
    </submittedName>
</protein>
<gene>
    <name evidence="1" type="ORF">SCHPADRAFT_948032</name>
</gene>
<accession>A0A0H2QWW5</accession>
<dbReference type="AlphaFoldDB" id="A0A0H2QWW5"/>